<dbReference type="Gene3D" id="1.10.3210.10">
    <property type="entry name" value="Hypothetical protein af1432"/>
    <property type="match status" value="1"/>
</dbReference>
<dbReference type="AlphaFoldDB" id="A0A2R5EL12"/>
<sequence>MYKLSADASMKQLKRKSPSSYRHCLRVSVIAQQFANVLGIGGAEKEFLVSGCYLHDLGKLFIPNNILNRKGKLSDREWRIMRQHPSCGGSAAELYPGISSRIVEIVRYHHERWDGGGYPEGRSRHDIPYLARICAIIDTFDSMMSNRCYRSRLSLEDSVNELRRGSGTQFDPSLVEPFIAFIKTSQLDETMYGHPAAV</sequence>
<gene>
    <name evidence="2" type="ORF">PAT3040_01323</name>
</gene>
<dbReference type="RefSeq" id="WP_181376462.1">
    <property type="nucleotide sequence ID" value="NZ_BDQX01000054.1"/>
</dbReference>
<comment type="caution">
    <text evidence="2">The sequence shown here is derived from an EMBL/GenBank/DDBJ whole genome shotgun (WGS) entry which is preliminary data.</text>
</comment>
<dbReference type="EMBL" id="BDQX01000054">
    <property type="protein sequence ID" value="GBG06785.1"/>
    <property type="molecule type" value="Genomic_DNA"/>
</dbReference>
<dbReference type="PANTHER" id="PTHR43155:SF2">
    <property type="entry name" value="CYCLIC DI-GMP PHOSPHODIESTERASE PA4108"/>
    <property type="match status" value="1"/>
</dbReference>
<dbReference type="SMART" id="SM00471">
    <property type="entry name" value="HDc"/>
    <property type="match status" value="1"/>
</dbReference>
<dbReference type="InterPro" id="IPR006675">
    <property type="entry name" value="HDIG_dom"/>
</dbReference>
<dbReference type="Pfam" id="PF13487">
    <property type="entry name" value="HD_5"/>
    <property type="match status" value="1"/>
</dbReference>
<accession>A0A2R5EL12</accession>
<feature type="domain" description="HD-GYP" evidence="1">
    <location>
        <begin position="1"/>
        <end position="194"/>
    </location>
</feature>
<dbReference type="PANTHER" id="PTHR43155">
    <property type="entry name" value="CYCLIC DI-GMP PHOSPHODIESTERASE PA4108-RELATED"/>
    <property type="match status" value="1"/>
</dbReference>
<keyword evidence="3" id="KW-1185">Reference proteome</keyword>
<organism evidence="2 3">
    <name type="scientific">Paenibacillus agaridevorans</name>
    <dbReference type="NCBI Taxonomy" id="171404"/>
    <lineage>
        <taxon>Bacteria</taxon>
        <taxon>Bacillati</taxon>
        <taxon>Bacillota</taxon>
        <taxon>Bacilli</taxon>
        <taxon>Bacillales</taxon>
        <taxon>Paenibacillaceae</taxon>
        <taxon>Paenibacillus</taxon>
    </lineage>
</organism>
<protein>
    <submittedName>
        <fullName evidence="2">Putative diguanylate cyclase</fullName>
    </submittedName>
</protein>
<evidence type="ECO:0000313" key="3">
    <source>
        <dbReference type="Proteomes" id="UP000245202"/>
    </source>
</evidence>
<dbReference type="InterPro" id="IPR003607">
    <property type="entry name" value="HD/PDEase_dom"/>
</dbReference>
<dbReference type="CDD" id="cd00077">
    <property type="entry name" value="HDc"/>
    <property type="match status" value="1"/>
</dbReference>
<dbReference type="InterPro" id="IPR037522">
    <property type="entry name" value="HD_GYP_dom"/>
</dbReference>
<dbReference type="PROSITE" id="PS51832">
    <property type="entry name" value="HD_GYP"/>
    <property type="match status" value="1"/>
</dbReference>
<dbReference type="SUPFAM" id="SSF109604">
    <property type="entry name" value="HD-domain/PDEase-like"/>
    <property type="match status" value="1"/>
</dbReference>
<name>A0A2R5EL12_9BACL</name>
<proteinExistence type="predicted"/>
<reference evidence="2 3" key="1">
    <citation type="submission" date="2017-08" db="EMBL/GenBank/DDBJ databases">
        <title>Substantial Increase in Enzyme Production by Combined Drug-Resistance Mutations in Paenibacillus agaridevorans.</title>
        <authorList>
            <person name="Tanaka Y."/>
            <person name="Funane K."/>
            <person name="Hosaka T."/>
            <person name="Shiwa Y."/>
            <person name="Fujita N."/>
            <person name="Miyazaki T."/>
            <person name="Yoshikawa H."/>
            <person name="Murakami K."/>
            <person name="Kasahara K."/>
            <person name="Inaoka T."/>
            <person name="Hiraga Y."/>
            <person name="Ochi K."/>
        </authorList>
    </citation>
    <scope>NUCLEOTIDE SEQUENCE [LARGE SCALE GENOMIC DNA]</scope>
    <source>
        <strain evidence="2 3">T-3040</strain>
    </source>
</reference>
<dbReference type="Proteomes" id="UP000245202">
    <property type="component" value="Unassembled WGS sequence"/>
</dbReference>
<evidence type="ECO:0000313" key="2">
    <source>
        <dbReference type="EMBL" id="GBG06785.1"/>
    </source>
</evidence>
<evidence type="ECO:0000259" key="1">
    <source>
        <dbReference type="PROSITE" id="PS51832"/>
    </source>
</evidence>
<dbReference type="NCBIfam" id="TIGR00277">
    <property type="entry name" value="HDIG"/>
    <property type="match status" value="1"/>
</dbReference>